<dbReference type="InterPro" id="IPR007921">
    <property type="entry name" value="CHAP_dom"/>
</dbReference>
<sequence length="309" mass="33854">MSRELILKIASEEVGTKESPKNSNLTKYGAWYGFDGYAWCAMFVSWVYHKAGDPLGKINDDKGYRSCQSGYNHWRASGELTSSPRPGDIVLYDWEGDGKCDHTGIFVKWITQNKKFYAYEGNTAFGNNSDGGEVMYRPRFTNNVKAFVSPIVLGENISPVSLDLKKGDISSIVLELQKLLTAIGYKVLIDGDFGAGTEKAVKQFQKDKGLIADGIVTPALRGLMEETKIHKSSGANRYTSGSYLKLGATGNAVAILQEALSENGYDTETSGVFDKKTGMAIKNFQKDHRLKPDGIAGPETFAALKIKSI</sequence>
<dbReference type="Proteomes" id="UP000245263">
    <property type="component" value="Chromosome 1"/>
</dbReference>
<dbReference type="SUPFAM" id="SSF47090">
    <property type="entry name" value="PGBD-like"/>
    <property type="match status" value="2"/>
</dbReference>
<dbReference type="EMBL" id="AP025028">
    <property type="protein sequence ID" value="BDA78473.1"/>
    <property type="molecule type" value="Genomic_DNA"/>
</dbReference>
<evidence type="ECO:0000313" key="4">
    <source>
        <dbReference type="Proteomes" id="UP000245263"/>
    </source>
</evidence>
<protein>
    <submittedName>
        <fullName evidence="3">Endolysin</fullName>
    </submittedName>
</protein>
<gene>
    <name evidence="3" type="ORF">LPTSP3_g14030</name>
</gene>
<dbReference type="PANTHER" id="PTHR41533:SF2">
    <property type="entry name" value="BLR7131 PROTEIN"/>
    <property type="match status" value="1"/>
</dbReference>
<dbReference type="Gene3D" id="3.90.1720.10">
    <property type="entry name" value="endopeptidase domain like (from Nostoc punctiforme)"/>
    <property type="match status" value="1"/>
</dbReference>
<proteinExistence type="predicted"/>
<dbReference type="InterPro" id="IPR036366">
    <property type="entry name" value="PGBDSf"/>
</dbReference>
<organism evidence="3 4">
    <name type="scientific">Leptospira kobayashii</name>
    <dbReference type="NCBI Taxonomy" id="1917830"/>
    <lineage>
        <taxon>Bacteria</taxon>
        <taxon>Pseudomonadati</taxon>
        <taxon>Spirochaetota</taxon>
        <taxon>Spirochaetia</taxon>
        <taxon>Leptospirales</taxon>
        <taxon>Leptospiraceae</taxon>
        <taxon>Leptospira</taxon>
    </lineage>
</organism>
<keyword evidence="4" id="KW-1185">Reference proteome</keyword>
<dbReference type="Pfam" id="PF05257">
    <property type="entry name" value="CHAP"/>
    <property type="match status" value="1"/>
</dbReference>
<dbReference type="Pfam" id="PF01471">
    <property type="entry name" value="PG_binding_1"/>
    <property type="match status" value="2"/>
</dbReference>
<dbReference type="InterPro" id="IPR002477">
    <property type="entry name" value="Peptidoglycan-bd-like"/>
</dbReference>
<feature type="domain" description="Peptidase C51" evidence="2">
    <location>
        <begin position="34"/>
        <end position="122"/>
    </location>
</feature>
<evidence type="ECO:0000259" key="1">
    <source>
        <dbReference type="Pfam" id="PF01471"/>
    </source>
</evidence>
<name>A0ABM7UIB1_9LEPT</name>
<accession>A0ABM7UIB1</accession>
<dbReference type="PANTHER" id="PTHR41533">
    <property type="entry name" value="L,D-TRANSPEPTIDASE HI_1667-RELATED"/>
    <property type="match status" value="1"/>
</dbReference>
<dbReference type="InterPro" id="IPR052905">
    <property type="entry name" value="LD-transpeptidase_YkuD-like"/>
</dbReference>
<dbReference type="RefSeq" id="WP_109018900.1">
    <property type="nucleotide sequence ID" value="NZ_AP025028.1"/>
</dbReference>
<dbReference type="Gene3D" id="1.10.101.10">
    <property type="entry name" value="PGBD-like superfamily/PGBD"/>
    <property type="match status" value="2"/>
</dbReference>
<dbReference type="InterPro" id="IPR036365">
    <property type="entry name" value="PGBD-like_sf"/>
</dbReference>
<evidence type="ECO:0000259" key="2">
    <source>
        <dbReference type="Pfam" id="PF05257"/>
    </source>
</evidence>
<evidence type="ECO:0000313" key="3">
    <source>
        <dbReference type="EMBL" id="BDA78473.1"/>
    </source>
</evidence>
<feature type="domain" description="Peptidoglycan binding-like" evidence="1">
    <location>
        <begin position="249"/>
        <end position="304"/>
    </location>
</feature>
<feature type="domain" description="Peptidoglycan binding-like" evidence="1">
    <location>
        <begin position="173"/>
        <end position="222"/>
    </location>
</feature>
<reference evidence="3 4" key="1">
    <citation type="submission" date="2021-08" db="EMBL/GenBank/DDBJ databases">
        <title>Complete genome sequence of Leptospira kobayashii strain E30.</title>
        <authorList>
            <person name="Nakao R."/>
            <person name="Nakamura S."/>
            <person name="Masuzawa T."/>
            <person name="Koizumi N."/>
        </authorList>
    </citation>
    <scope>NUCLEOTIDE SEQUENCE [LARGE SCALE GENOMIC DNA]</scope>
    <source>
        <strain evidence="3 4">E30</strain>
    </source>
</reference>